<reference evidence="4" key="1">
    <citation type="journal article" date="2014" name="Nat. Commun.">
        <title>The emerging biofuel crop Camelina sativa retains a highly undifferentiated hexaploid genome structure.</title>
        <authorList>
            <person name="Kagale S."/>
            <person name="Koh C."/>
            <person name="Nixon J."/>
            <person name="Bollina V."/>
            <person name="Clarke W.E."/>
            <person name="Tuteja R."/>
            <person name="Spillane C."/>
            <person name="Robinson S.J."/>
            <person name="Links M.G."/>
            <person name="Clarke C."/>
            <person name="Higgins E.E."/>
            <person name="Huebert T."/>
            <person name="Sharpe A.G."/>
            <person name="Parkin I.A."/>
        </authorList>
    </citation>
    <scope>NUCLEOTIDE SEQUENCE [LARGE SCALE GENOMIC DNA]</scope>
    <source>
        <strain evidence="4">cv. DH55</strain>
    </source>
</reference>
<organism evidence="4 5">
    <name type="scientific">Camelina sativa</name>
    <name type="common">False flax</name>
    <name type="synonym">Myagrum sativum</name>
    <dbReference type="NCBI Taxonomy" id="90675"/>
    <lineage>
        <taxon>Eukaryota</taxon>
        <taxon>Viridiplantae</taxon>
        <taxon>Streptophyta</taxon>
        <taxon>Embryophyta</taxon>
        <taxon>Tracheophyta</taxon>
        <taxon>Spermatophyta</taxon>
        <taxon>Magnoliopsida</taxon>
        <taxon>eudicotyledons</taxon>
        <taxon>Gunneridae</taxon>
        <taxon>Pentapetalae</taxon>
        <taxon>rosids</taxon>
        <taxon>malvids</taxon>
        <taxon>Brassicales</taxon>
        <taxon>Brassicaceae</taxon>
        <taxon>Camelineae</taxon>
        <taxon>Camelina</taxon>
    </lineage>
</organism>
<name>A0ABM0SL89_CAMSA</name>
<proteinExistence type="predicted"/>
<dbReference type="Pfam" id="PF14111">
    <property type="entry name" value="DUF4283"/>
    <property type="match status" value="1"/>
</dbReference>
<gene>
    <name evidence="5" type="primary">LOC104699227</name>
</gene>
<accession>A0ABM0SL89</accession>
<dbReference type="Pfam" id="PF14392">
    <property type="entry name" value="zf-CCHC_4"/>
    <property type="match status" value="1"/>
</dbReference>
<dbReference type="PANTHER" id="PTHR31286:SF162">
    <property type="entry name" value="DUF4283 DOMAIN-CONTAINING PROTEIN-RELATED"/>
    <property type="match status" value="1"/>
</dbReference>
<dbReference type="Proteomes" id="UP000694864">
    <property type="component" value="Chromosome 1"/>
</dbReference>
<reference evidence="5" key="2">
    <citation type="submission" date="2025-08" db="UniProtKB">
        <authorList>
            <consortium name="RefSeq"/>
        </authorList>
    </citation>
    <scope>IDENTIFICATION</scope>
    <source>
        <tissue evidence="5">Leaf</tissue>
    </source>
</reference>
<dbReference type="InterPro" id="IPR040256">
    <property type="entry name" value="At4g02000-like"/>
</dbReference>
<dbReference type="InterPro" id="IPR025558">
    <property type="entry name" value="DUF4283"/>
</dbReference>
<evidence type="ECO:0000313" key="4">
    <source>
        <dbReference type="Proteomes" id="UP000694864"/>
    </source>
</evidence>
<feature type="domain" description="Zinc knuckle CX2CX4HX4C" evidence="3">
    <location>
        <begin position="172"/>
        <end position="220"/>
    </location>
</feature>
<dbReference type="PANTHER" id="PTHR31286">
    <property type="entry name" value="GLYCINE-RICH CELL WALL STRUCTURAL PROTEIN 1.8-LIKE"/>
    <property type="match status" value="1"/>
</dbReference>
<evidence type="ECO:0000256" key="1">
    <source>
        <dbReference type="SAM" id="MobiDB-lite"/>
    </source>
</evidence>
<dbReference type="GeneID" id="104699227"/>
<evidence type="ECO:0000259" key="3">
    <source>
        <dbReference type="Pfam" id="PF14392"/>
    </source>
</evidence>
<sequence length="357" mass="41205">MSEELWNDLQYMVLGRDDPELFIPHENYAGMLARNQVSLIGRLLNPREQDLRRVISYLPPLWGIALRVHGRILDDSYVQFLFSSEVDMVDVLRMGPWMVDNWFEALQRWEDFPELEFLTSIDMWVQIRGIPLPYVSEATARFIAKTIGEIVHLDFNEETSSQIAFIRVKIGIGITDHLRFLRKVRFESSEKAMIGFEYEKLKRICTNCSRINHDSSHCPYLVLLVYHEDILDVPLAPVFEEGEGSNIYSFLIEKPSSLSSELSSYSPISQPPRPPTLGPNLEEFLAAYPPRTRPSSSSNCFGASSKPKDVIKGKEKVLYENGESSKRRKGKQIQVENERNSRQRRKGSGIWFYPTEH</sequence>
<keyword evidence="4" id="KW-1185">Reference proteome</keyword>
<dbReference type="RefSeq" id="XP_010412866.1">
    <property type="nucleotide sequence ID" value="XM_010414564.2"/>
</dbReference>
<evidence type="ECO:0000259" key="2">
    <source>
        <dbReference type="Pfam" id="PF14111"/>
    </source>
</evidence>
<evidence type="ECO:0000313" key="5">
    <source>
        <dbReference type="RefSeq" id="XP_010412866.1"/>
    </source>
</evidence>
<feature type="region of interest" description="Disordered" evidence="1">
    <location>
        <begin position="312"/>
        <end position="357"/>
    </location>
</feature>
<protein>
    <submittedName>
        <fullName evidence="5">Uncharacterized protein At4g02000-like</fullName>
    </submittedName>
</protein>
<dbReference type="InterPro" id="IPR025836">
    <property type="entry name" value="Zn_knuckle_CX2CX4HX4C"/>
</dbReference>
<feature type="domain" description="DUF4283" evidence="2">
    <location>
        <begin position="33"/>
        <end position="112"/>
    </location>
</feature>